<keyword evidence="5 8" id="KW-0812">Transmembrane</keyword>
<gene>
    <name evidence="9" type="ORF">SAMN04487940_102181</name>
</gene>
<keyword evidence="3" id="KW-0813">Transport</keyword>
<feature type="transmembrane region" description="Helical" evidence="8">
    <location>
        <begin position="199"/>
        <end position="217"/>
    </location>
</feature>
<evidence type="ECO:0000256" key="5">
    <source>
        <dbReference type="ARBA" id="ARBA00022692"/>
    </source>
</evidence>
<feature type="transmembrane region" description="Helical" evidence="8">
    <location>
        <begin position="175"/>
        <end position="193"/>
    </location>
</feature>
<evidence type="ECO:0000256" key="7">
    <source>
        <dbReference type="ARBA" id="ARBA00023136"/>
    </source>
</evidence>
<comment type="subcellular location">
    <subcellularLocation>
        <location evidence="1 8">Cell membrane</location>
        <topology evidence="1 8">Multi-pass membrane protein</topology>
    </subcellularLocation>
</comment>
<dbReference type="GeneID" id="80817048"/>
<evidence type="ECO:0000256" key="8">
    <source>
        <dbReference type="RuleBase" id="RU363041"/>
    </source>
</evidence>
<name>A0A975ZM08_9RHOB</name>
<accession>A0A975ZM08</accession>
<dbReference type="GO" id="GO:0005886">
    <property type="term" value="C:plasma membrane"/>
    <property type="evidence" value="ECO:0007669"/>
    <property type="project" value="UniProtKB-SubCell"/>
</dbReference>
<evidence type="ECO:0000256" key="6">
    <source>
        <dbReference type="ARBA" id="ARBA00022989"/>
    </source>
</evidence>
<reference evidence="9 10" key="1">
    <citation type="submission" date="2016-10" db="EMBL/GenBank/DDBJ databases">
        <authorList>
            <person name="Varghese N."/>
            <person name="Submissions S."/>
        </authorList>
    </citation>
    <scope>NUCLEOTIDE SEQUENCE [LARGE SCALE GENOMIC DNA]</scope>
    <source>
        <strain evidence="9 10">FF3</strain>
    </source>
</reference>
<evidence type="ECO:0000256" key="1">
    <source>
        <dbReference type="ARBA" id="ARBA00004651"/>
    </source>
</evidence>
<dbReference type="EMBL" id="FNYY01000002">
    <property type="protein sequence ID" value="SEI84589.1"/>
    <property type="molecule type" value="Genomic_DNA"/>
</dbReference>
<feature type="transmembrane region" description="Helical" evidence="8">
    <location>
        <begin position="52"/>
        <end position="72"/>
    </location>
</feature>
<comment type="similarity">
    <text evidence="2 8">Belongs to the 4-toluene sulfonate uptake permease (TSUP) (TC 2.A.102) family.</text>
</comment>
<evidence type="ECO:0000313" key="10">
    <source>
        <dbReference type="Proteomes" id="UP000182932"/>
    </source>
</evidence>
<feature type="transmembrane region" description="Helical" evidence="8">
    <location>
        <begin position="14"/>
        <end position="40"/>
    </location>
</feature>
<evidence type="ECO:0000256" key="2">
    <source>
        <dbReference type="ARBA" id="ARBA00009142"/>
    </source>
</evidence>
<organism evidence="9 10">
    <name type="scientific">Marinovum algicola</name>
    <dbReference type="NCBI Taxonomy" id="42444"/>
    <lineage>
        <taxon>Bacteria</taxon>
        <taxon>Pseudomonadati</taxon>
        <taxon>Pseudomonadota</taxon>
        <taxon>Alphaproteobacteria</taxon>
        <taxon>Rhodobacterales</taxon>
        <taxon>Roseobacteraceae</taxon>
        <taxon>Marinovum</taxon>
    </lineage>
</organism>
<feature type="transmembrane region" description="Helical" evidence="8">
    <location>
        <begin position="139"/>
        <end position="163"/>
    </location>
</feature>
<dbReference type="InterPro" id="IPR002781">
    <property type="entry name" value="TM_pro_TauE-like"/>
</dbReference>
<feature type="transmembrane region" description="Helical" evidence="8">
    <location>
        <begin position="107"/>
        <end position="127"/>
    </location>
</feature>
<dbReference type="RefSeq" id="WP_048531037.1">
    <property type="nucleotide sequence ID" value="NZ_CATLQZ010000001.1"/>
</dbReference>
<comment type="caution">
    <text evidence="9">The sequence shown here is derived from an EMBL/GenBank/DDBJ whole genome shotgun (WGS) entry which is preliminary data.</text>
</comment>
<feature type="transmembrane region" description="Helical" evidence="8">
    <location>
        <begin position="229"/>
        <end position="249"/>
    </location>
</feature>
<protein>
    <recommendedName>
        <fullName evidence="8">Probable membrane transporter protein</fullName>
    </recommendedName>
</protein>
<sequence length="250" mass="25779">MPDWLAPVLAVPGLGWMVFTIAAAGVVRGFTGFGTALIFVPVAGQFLPPADVILLITLTGVGSTVALLPRAWKDADKAEVGLMALCAVLTVPLGVQAMQALPETSIRWVVTAISGGTLLALMTGWRFRGTLGRVGLGMIGLAAGLIGGMTGLTGPVVILFYLAGLKAARVVRANTILYLALLDVVVFANLILAGLSNPAMIAVAVALGVPYVATALIGQRLFDPAYETAYRRIAYVVIALAVVSGAPLLD</sequence>
<keyword evidence="6 8" id="KW-1133">Transmembrane helix</keyword>
<keyword evidence="7 8" id="KW-0472">Membrane</keyword>
<dbReference type="AlphaFoldDB" id="A0A975ZM08"/>
<evidence type="ECO:0000313" key="9">
    <source>
        <dbReference type="EMBL" id="SEI84589.1"/>
    </source>
</evidence>
<dbReference type="Proteomes" id="UP000182932">
    <property type="component" value="Unassembled WGS sequence"/>
</dbReference>
<dbReference type="InterPro" id="IPR052017">
    <property type="entry name" value="TSUP"/>
</dbReference>
<proteinExistence type="inferred from homology"/>
<keyword evidence="10" id="KW-1185">Reference proteome</keyword>
<dbReference type="Pfam" id="PF01925">
    <property type="entry name" value="TauE"/>
    <property type="match status" value="1"/>
</dbReference>
<evidence type="ECO:0000256" key="3">
    <source>
        <dbReference type="ARBA" id="ARBA00022448"/>
    </source>
</evidence>
<evidence type="ECO:0000256" key="4">
    <source>
        <dbReference type="ARBA" id="ARBA00022475"/>
    </source>
</evidence>
<dbReference type="PANTHER" id="PTHR30269">
    <property type="entry name" value="TRANSMEMBRANE PROTEIN YFCA"/>
    <property type="match status" value="1"/>
</dbReference>
<keyword evidence="4 8" id="KW-1003">Cell membrane</keyword>
<dbReference type="PANTHER" id="PTHR30269:SF37">
    <property type="entry name" value="MEMBRANE TRANSPORTER PROTEIN"/>
    <property type="match status" value="1"/>
</dbReference>